<keyword evidence="2" id="KW-1185">Reference proteome</keyword>
<reference evidence="1 2" key="1">
    <citation type="submission" date="2016-10" db="EMBL/GenBank/DDBJ databases">
        <authorList>
            <person name="de Groot N.N."/>
        </authorList>
    </citation>
    <scope>NUCLEOTIDE SEQUENCE [LARGE SCALE GENOMIC DNA]</scope>
    <source>
        <strain evidence="1 2">CGMCC 1.10228</strain>
    </source>
</reference>
<evidence type="ECO:0000313" key="2">
    <source>
        <dbReference type="Proteomes" id="UP000198854"/>
    </source>
</evidence>
<gene>
    <name evidence="1" type="ORF">SAMN04488136_13010</name>
</gene>
<dbReference type="EMBL" id="FNDD01000030">
    <property type="protein sequence ID" value="SDH80303.1"/>
    <property type="molecule type" value="Genomic_DNA"/>
</dbReference>
<dbReference type="RefSeq" id="WP_093278044.1">
    <property type="nucleotide sequence ID" value="NZ_FNDD01000030.1"/>
</dbReference>
<sequence>MTYSLIRKNAKNRIQKYLEKATYITLSARTSAVDDSVVVLDPQQLEISDVHQFMEKHYRDLIVRLHVDDEGNDEYLRISDGPYYFSDRVYVHFTPKPIENIPTQEVREETKPRMTYEMVRQYLADGFISPLNHGAKATPKMDDLEKNIESIVIEMAEAKELDVLRNSPIDKKEYDKAAWQALSRIRSYATEDYGYEKVFMIINTEAGTSYKYRHDISLKSHDLHTQWCSYLDYYRNNTARIGGLLH</sequence>
<organism evidence="1 2">
    <name type="scientific">Vibrio xiamenensis</name>
    <dbReference type="NCBI Taxonomy" id="861298"/>
    <lineage>
        <taxon>Bacteria</taxon>
        <taxon>Pseudomonadati</taxon>
        <taxon>Pseudomonadota</taxon>
        <taxon>Gammaproteobacteria</taxon>
        <taxon>Vibrionales</taxon>
        <taxon>Vibrionaceae</taxon>
        <taxon>Vibrio</taxon>
    </lineage>
</organism>
<dbReference type="Proteomes" id="UP000198854">
    <property type="component" value="Unassembled WGS sequence"/>
</dbReference>
<accession>A0A1G8FDW5</accession>
<dbReference type="AlphaFoldDB" id="A0A1G8FDW5"/>
<proteinExistence type="predicted"/>
<evidence type="ECO:0008006" key="3">
    <source>
        <dbReference type="Google" id="ProtNLM"/>
    </source>
</evidence>
<name>A0A1G8FDW5_9VIBR</name>
<evidence type="ECO:0000313" key="1">
    <source>
        <dbReference type="EMBL" id="SDH80303.1"/>
    </source>
</evidence>
<protein>
    <recommendedName>
        <fullName evidence="3">Large polyvalent protein associated domain-containing protein</fullName>
    </recommendedName>
</protein>